<dbReference type="RefSeq" id="WP_025108029.1">
    <property type="nucleotide sequence ID" value="NZ_CABGWH010000001.1"/>
</dbReference>
<feature type="domain" description="Endonuclease GajA/Old nuclease/RecF-like AAA" evidence="1">
    <location>
        <begin position="5"/>
        <end position="64"/>
    </location>
</feature>
<comment type="caution">
    <text evidence="3">The sequence shown here is derived from an EMBL/GenBank/DDBJ whole genome shotgun (WGS) entry which is preliminary data.</text>
</comment>
<protein>
    <submittedName>
        <fullName evidence="3">AAA family ATPase</fullName>
    </submittedName>
</protein>
<gene>
    <name evidence="3" type="ORF">PTQ40_27030</name>
</gene>
<dbReference type="InterPro" id="IPR034139">
    <property type="entry name" value="TOPRIM_OLD"/>
</dbReference>
<proteinExistence type="predicted"/>
<organism evidence="3 4">
    <name type="scientific">Klebsiella michiganensis</name>
    <dbReference type="NCBI Taxonomy" id="1134687"/>
    <lineage>
        <taxon>Bacteria</taxon>
        <taxon>Pseudomonadati</taxon>
        <taxon>Pseudomonadota</taxon>
        <taxon>Gammaproteobacteria</taxon>
        <taxon>Enterobacterales</taxon>
        <taxon>Enterobacteriaceae</taxon>
        <taxon>Klebsiella/Raoultella group</taxon>
        <taxon>Klebsiella</taxon>
    </lineage>
</organism>
<dbReference type="AlphaFoldDB" id="A0AB35Q2X6"/>
<accession>A0AB35Q2X6</accession>
<dbReference type="CDD" id="cd00267">
    <property type="entry name" value="ABC_ATPase"/>
    <property type="match status" value="1"/>
</dbReference>
<dbReference type="Proteomes" id="UP001249822">
    <property type="component" value="Unassembled WGS sequence"/>
</dbReference>
<feature type="domain" description="OLD protein-like TOPRIM" evidence="2">
    <location>
        <begin position="388"/>
        <end position="454"/>
    </location>
</feature>
<dbReference type="PANTHER" id="PTHR43581:SF4">
    <property type="entry name" value="ATP_GTP PHOSPHATASE"/>
    <property type="match status" value="1"/>
</dbReference>
<evidence type="ECO:0000259" key="2">
    <source>
        <dbReference type="Pfam" id="PF20469"/>
    </source>
</evidence>
<dbReference type="InterPro" id="IPR027417">
    <property type="entry name" value="P-loop_NTPase"/>
</dbReference>
<dbReference type="SUPFAM" id="SSF52540">
    <property type="entry name" value="P-loop containing nucleoside triphosphate hydrolases"/>
    <property type="match status" value="1"/>
</dbReference>
<dbReference type="KEGG" id="kom:HR38_14160"/>
<dbReference type="EMBL" id="JAQSKY010000029">
    <property type="protein sequence ID" value="MDS7902630.1"/>
    <property type="molecule type" value="Genomic_DNA"/>
</dbReference>
<reference evidence="3" key="2">
    <citation type="submission" date="2023-01" db="EMBL/GenBank/DDBJ databases">
        <authorList>
            <person name="Du H."/>
            <person name="Wan W."/>
        </authorList>
    </citation>
    <scope>NUCLEOTIDE SEQUENCE</scope>
    <source>
        <strain evidence="3">HD1688</strain>
    </source>
</reference>
<evidence type="ECO:0000313" key="4">
    <source>
        <dbReference type="Proteomes" id="UP001249822"/>
    </source>
</evidence>
<dbReference type="Gene3D" id="3.40.50.300">
    <property type="entry name" value="P-loop containing nucleotide triphosphate hydrolases"/>
    <property type="match status" value="1"/>
</dbReference>
<name>A0AB35Q2X6_9ENTR</name>
<reference evidence="3" key="1">
    <citation type="journal article" date="2023" name="Front. Microbiol.">
        <title>Genomic characterization of carbapenem-resistant Klebsiella oxytoca complex in China: a multi-center study.</title>
        <authorList>
            <person name="Wan W."/>
            <person name="Yang X."/>
            <person name="Yu H."/>
            <person name="Wang M."/>
            <person name="Jia W."/>
            <person name="Huang B."/>
            <person name="Qu F."/>
            <person name="Shan B."/>
            <person name="Tang Y.W."/>
            <person name="Chen L."/>
            <person name="Du H."/>
        </authorList>
    </citation>
    <scope>NUCLEOTIDE SEQUENCE</scope>
    <source>
        <strain evidence="3">HD1688</strain>
    </source>
</reference>
<sequence length="589" mass="64954">MSHRLSNISIKNFRSCKEINLNFSLFTPLIGYNNAGKSTILNAIEWLFKKKVLSPSDYFNNDNEIEVEGKVEGITDEILSALTEENRNRINPFITAGTLTFKRTQSVGALAAKDVKLLIKNPDNGLFRPSPSGIDNAIKALFPDPIRIGAMENAAEDSSKSKAGTTIGKLLSELSAKIQEQHSNRILKHIEAVNRRMTASGNKRLSDLVDIDNSISDKVADFFPGINLKLHFELPNFEDIFKAGTVKVYEDSLPDIARDCSCYGHGTQRSIQMALIRHLADITTNENIGTTTLLLIDEPELYLHPFAIEQIRESLNTLSQHGYQIIFSTHSSQMITSDLAKDTILIRKNNQQGTHCRLTISEAVNQVIVQRPAQATHLFSLTQSSKILFANNVVLTEGKTETTLLPFIFKKINNKTTGQMQVALIETGSVDSISKTMQILASMDIPTKAIVDLDFALRGAIRNNFLQGNDPDIIGLKAILVDMQNDGQCALDASGLPTKNGVVTAAQAYELMSQKANAAPLILSLANKLLESNIWIWQKGAIENHLGLTEKSESAWAEFKSNAEAQPLSDICTDYDSVEDLVAWITPVV</sequence>
<dbReference type="Pfam" id="PF20469">
    <property type="entry name" value="OLD-like_TOPRIM"/>
    <property type="match status" value="1"/>
</dbReference>
<dbReference type="InterPro" id="IPR051396">
    <property type="entry name" value="Bact_Antivir_Def_Nuclease"/>
</dbReference>
<dbReference type="Pfam" id="PF13175">
    <property type="entry name" value="AAA_15"/>
    <property type="match status" value="2"/>
</dbReference>
<evidence type="ECO:0000259" key="1">
    <source>
        <dbReference type="Pfam" id="PF13175"/>
    </source>
</evidence>
<evidence type="ECO:0000313" key="3">
    <source>
        <dbReference type="EMBL" id="MDS7902630.1"/>
    </source>
</evidence>
<dbReference type="PANTHER" id="PTHR43581">
    <property type="entry name" value="ATP/GTP PHOSPHATASE"/>
    <property type="match status" value="1"/>
</dbReference>
<feature type="domain" description="Endonuclease GajA/Old nuclease/RecF-like AAA" evidence="1">
    <location>
        <begin position="153"/>
        <end position="335"/>
    </location>
</feature>
<dbReference type="InterPro" id="IPR041685">
    <property type="entry name" value="AAA_GajA/Old/RecF-like"/>
</dbReference>